<dbReference type="InterPro" id="IPR000182">
    <property type="entry name" value="GNAT_dom"/>
</dbReference>
<evidence type="ECO:0000313" key="2">
    <source>
        <dbReference type="EMBL" id="AHF05786.1"/>
    </source>
</evidence>
<evidence type="ECO:0000259" key="1">
    <source>
        <dbReference type="PROSITE" id="PS51186"/>
    </source>
</evidence>
<protein>
    <submittedName>
        <fullName evidence="2">Acetyltransferase</fullName>
    </submittedName>
</protein>
<organism evidence="2 3">
    <name type="scientific">Desulfitobacterium metallireducens DSM 15288</name>
    <dbReference type="NCBI Taxonomy" id="871968"/>
    <lineage>
        <taxon>Bacteria</taxon>
        <taxon>Bacillati</taxon>
        <taxon>Bacillota</taxon>
        <taxon>Clostridia</taxon>
        <taxon>Eubacteriales</taxon>
        <taxon>Desulfitobacteriaceae</taxon>
        <taxon>Desulfitobacterium</taxon>
    </lineage>
</organism>
<proteinExistence type="predicted"/>
<keyword evidence="2" id="KW-0808">Transferase</keyword>
<dbReference type="RefSeq" id="WP_006718699.1">
    <property type="nucleotide sequence ID" value="NZ_CP007032.1"/>
</dbReference>
<keyword evidence="3" id="KW-1185">Reference proteome</keyword>
<gene>
    <name evidence="2" type="ORF">DESME_00765</name>
</gene>
<feature type="domain" description="N-acetyltransferase" evidence="1">
    <location>
        <begin position="1"/>
        <end position="140"/>
    </location>
</feature>
<dbReference type="SUPFAM" id="SSF55729">
    <property type="entry name" value="Acyl-CoA N-acyltransferases (Nat)"/>
    <property type="match status" value="1"/>
</dbReference>
<dbReference type="OrthoDB" id="3174309at2"/>
<dbReference type="PROSITE" id="PS51186">
    <property type="entry name" value="GNAT"/>
    <property type="match status" value="1"/>
</dbReference>
<reference evidence="2 3" key="1">
    <citation type="submission" date="2013-12" db="EMBL/GenBank/DDBJ databases">
        <authorList>
            <consortium name="DOE Joint Genome Institute"/>
            <person name="Smidt H."/>
            <person name="Huntemann M."/>
            <person name="Han J."/>
            <person name="Chen A."/>
            <person name="Kyrpides N."/>
            <person name="Mavromatis K."/>
            <person name="Markowitz V."/>
            <person name="Palaniappan K."/>
            <person name="Ivanova N."/>
            <person name="Schaumberg A."/>
            <person name="Pati A."/>
            <person name="Liolios K."/>
            <person name="Nordberg H.P."/>
            <person name="Cantor M.N."/>
            <person name="Hua S.X."/>
            <person name="Woyke T."/>
        </authorList>
    </citation>
    <scope>NUCLEOTIDE SEQUENCE [LARGE SCALE GENOMIC DNA]</scope>
    <source>
        <strain evidence="3">DSM 15288</strain>
    </source>
</reference>
<dbReference type="InterPro" id="IPR016181">
    <property type="entry name" value="Acyl_CoA_acyltransferase"/>
</dbReference>
<dbReference type="EMBL" id="CP007032">
    <property type="protein sequence ID" value="AHF05786.1"/>
    <property type="molecule type" value="Genomic_DNA"/>
</dbReference>
<dbReference type="Gene3D" id="3.40.630.30">
    <property type="match status" value="1"/>
</dbReference>
<sequence length="159" mass="17978">MTAEIMFADEQDEIELNEILWDYDMGIPGQAEEMLVFKKEGQTLGGAKIVEVEENRFFLEVLGVKQAQHSQGIGRILLSEILQNPWECCKYPLSKFQLKKPYTITTMARGSAVGFYKKMGFKNCDSLLLPQEYSEQCDFCPDKGECDPSPMIFTGGIKA</sequence>
<dbReference type="STRING" id="871968.DESME_00765"/>
<dbReference type="HOGENOM" id="CLU_1658004_0_0_9"/>
<dbReference type="CDD" id="cd04301">
    <property type="entry name" value="NAT_SF"/>
    <property type="match status" value="1"/>
</dbReference>
<dbReference type="GO" id="GO:0016747">
    <property type="term" value="F:acyltransferase activity, transferring groups other than amino-acyl groups"/>
    <property type="evidence" value="ECO:0007669"/>
    <property type="project" value="InterPro"/>
</dbReference>
<evidence type="ECO:0000313" key="3">
    <source>
        <dbReference type="Proteomes" id="UP000010847"/>
    </source>
</evidence>
<dbReference type="eggNOG" id="COG0456">
    <property type="taxonomic scope" value="Bacteria"/>
</dbReference>
<name>W0E9R2_9FIRM</name>
<dbReference type="Proteomes" id="UP000010847">
    <property type="component" value="Chromosome"/>
</dbReference>
<dbReference type="KEGG" id="dmt:DESME_00765"/>
<dbReference type="AlphaFoldDB" id="W0E9R2"/>
<accession>W0E9R2</accession>
<dbReference type="Pfam" id="PF13508">
    <property type="entry name" value="Acetyltransf_7"/>
    <property type="match status" value="1"/>
</dbReference>